<evidence type="ECO:0000256" key="5">
    <source>
        <dbReference type="ARBA" id="ARBA00035013"/>
    </source>
</evidence>
<keyword evidence="9" id="KW-1185">Reference proteome</keyword>
<dbReference type="CDD" id="cd16349">
    <property type="entry name" value="VOC_like"/>
    <property type="match status" value="1"/>
</dbReference>
<dbReference type="SMART" id="SM01150">
    <property type="entry name" value="DUF1338"/>
    <property type="match status" value="1"/>
</dbReference>
<reference evidence="8" key="1">
    <citation type="submission" date="2021-10" db="EMBL/GenBank/DDBJ databases">
        <title>The complete genome sequence of Leeia sp. TBRC 13508.</title>
        <authorList>
            <person name="Charoenyingcharoen P."/>
            <person name="Yukphan P."/>
        </authorList>
    </citation>
    <scope>NUCLEOTIDE SEQUENCE</scope>
    <source>
        <strain evidence="8">TBRC 13508</strain>
    </source>
</reference>
<evidence type="ECO:0000256" key="3">
    <source>
        <dbReference type="ARBA" id="ARBA00023002"/>
    </source>
</evidence>
<gene>
    <name evidence="8" type="ORF">LIN78_13380</name>
</gene>
<evidence type="ECO:0000256" key="1">
    <source>
        <dbReference type="ARBA" id="ARBA00001954"/>
    </source>
</evidence>
<name>A0ABS8D8J8_9NEIS</name>
<comment type="caution">
    <text evidence="8">The sequence shown here is derived from an EMBL/GenBank/DDBJ whole genome shotgun (WGS) entry which is preliminary data.</text>
</comment>
<sequence>MSATAARQSLLWALLSKVVGESKTEALFKMIQVDEVFLTPDAVSVPRLVLAQAMNMVLFDKNLEAVPEGKAYVTDKLAAGEQVVFDHGALRTVKLEGMGSLPAGELSFKRILEPLGFVVGGVYPLPKLKMTGRAYVHQEAPELVAQFFVSELHVDEFSPSFQDAVRRVTKDSVDPLKAEDHALLQQLAADSALPFEAAVRLLPALVHAFGVHHPIPALDDYNIILKESAEMAWISTEGNCFNHATDHVPDVFKLTEQQAALGRSIKPQVEVSTDGSVRQTAFRAAQVKRAFRDEAGRVVEQVVPGSFYEFITRDRVLDQSSGEMKMDLRFDSGNAQGIFKMTAAMC</sequence>
<dbReference type="RefSeq" id="WP_227181345.1">
    <property type="nucleotide sequence ID" value="NZ_JAJBZT010000007.1"/>
</dbReference>
<dbReference type="PANTHER" id="PTHR31136">
    <property type="entry name" value="DUF1338 DOMAIN-CONTAINING PROTEIN"/>
    <property type="match status" value="1"/>
</dbReference>
<dbReference type="EC" id="1.13.11.93" evidence="6"/>
<dbReference type="PANTHER" id="PTHR31136:SF5">
    <property type="entry name" value="2-OXOADIPATE DIOXYGENASE_DECARBOXYLASE, CHLOROPLASTIC"/>
    <property type="match status" value="1"/>
</dbReference>
<dbReference type="InterPro" id="IPR009770">
    <property type="entry name" value="HGLS"/>
</dbReference>
<accession>A0ABS8D8J8</accession>
<keyword evidence="4" id="KW-0408">Iron</keyword>
<dbReference type="Proteomes" id="UP001165395">
    <property type="component" value="Unassembled WGS sequence"/>
</dbReference>
<comment type="cofactor">
    <cofactor evidence="1">
        <name>Fe(2+)</name>
        <dbReference type="ChEBI" id="CHEBI:29033"/>
    </cofactor>
</comment>
<keyword evidence="2" id="KW-0223">Dioxygenase</keyword>
<evidence type="ECO:0000256" key="6">
    <source>
        <dbReference type="ARBA" id="ARBA00035023"/>
    </source>
</evidence>
<dbReference type="Gene3D" id="3.10.180.50">
    <property type="match status" value="1"/>
</dbReference>
<evidence type="ECO:0000256" key="4">
    <source>
        <dbReference type="ARBA" id="ARBA00023004"/>
    </source>
</evidence>
<protein>
    <recommendedName>
        <fullName evidence="6">2-oxoadipate dioxygenase/decarboxylase</fullName>
        <ecNumber evidence="6">1.13.11.93</ecNumber>
    </recommendedName>
    <alternativeName>
        <fullName evidence="7">2-hydroxyglutarate synthase</fullName>
    </alternativeName>
</protein>
<organism evidence="8 9">
    <name type="scientific">Leeia speluncae</name>
    <dbReference type="NCBI Taxonomy" id="2884804"/>
    <lineage>
        <taxon>Bacteria</taxon>
        <taxon>Pseudomonadati</taxon>
        <taxon>Pseudomonadota</taxon>
        <taxon>Betaproteobacteria</taxon>
        <taxon>Neisseriales</taxon>
        <taxon>Leeiaceae</taxon>
        <taxon>Leeia</taxon>
    </lineage>
</organism>
<evidence type="ECO:0000256" key="7">
    <source>
        <dbReference type="ARBA" id="ARBA00035045"/>
    </source>
</evidence>
<evidence type="ECO:0000313" key="9">
    <source>
        <dbReference type="Proteomes" id="UP001165395"/>
    </source>
</evidence>
<comment type="similarity">
    <text evidence="5">Belongs to the 2-oxoadipate dioxygenase/decarboxylase family.</text>
</comment>
<keyword evidence="3" id="KW-0560">Oxidoreductase</keyword>
<dbReference type="EMBL" id="JAJBZT010000007">
    <property type="protein sequence ID" value="MCB6184535.1"/>
    <property type="molecule type" value="Genomic_DNA"/>
</dbReference>
<evidence type="ECO:0000313" key="8">
    <source>
        <dbReference type="EMBL" id="MCB6184535.1"/>
    </source>
</evidence>
<proteinExistence type="inferred from homology"/>
<dbReference type="Pfam" id="PF07063">
    <property type="entry name" value="HGLS"/>
    <property type="match status" value="1"/>
</dbReference>
<evidence type="ECO:0000256" key="2">
    <source>
        <dbReference type="ARBA" id="ARBA00022964"/>
    </source>
</evidence>